<dbReference type="InterPro" id="IPR046453">
    <property type="entry name" value="GpA_ATPase"/>
</dbReference>
<protein>
    <submittedName>
        <fullName evidence="2">Phage terminase large subunit (GpA)</fullName>
    </submittedName>
</protein>
<proteinExistence type="predicted"/>
<organism evidence="2 3">
    <name type="scientific">Syntrophus gentianae</name>
    <dbReference type="NCBI Taxonomy" id="43775"/>
    <lineage>
        <taxon>Bacteria</taxon>
        <taxon>Pseudomonadati</taxon>
        <taxon>Thermodesulfobacteriota</taxon>
        <taxon>Syntrophia</taxon>
        <taxon>Syntrophales</taxon>
        <taxon>Syntrophaceae</taxon>
        <taxon>Syntrophus</taxon>
    </lineage>
</organism>
<feature type="domain" description="Phage terminase large subunit GpA ATPase" evidence="1">
    <location>
        <begin position="42"/>
        <end position="136"/>
    </location>
</feature>
<name>A0A1H8BL26_9BACT</name>
<dbReference type="Proteomes" id="UP000198744">
    <property type="component" value="Unassembled WGS sequence"/>
</dbReference>
<dbReference type="AlphaFoldDB" id="A0A1H8BL26"/>
<evidence type="ECO:0000259" key="1">
    <source>
        <dbReference type="Pfam" id="PF05876"/>
    </source>
</evidence>
<sequence>MIASAIDTLRFTPGEIRVFRPRERLSVSQWAERHRVVTNGPMTGKWRNDVTPYLIEPMDTLNLPWVRQVIMQFAPQTGKTQVAFNFLCYVIDQAPGPCMYVMPDEKVTKRIARRRILPMFRSSPRIAELMSLRVDETTTLAHL</sequence>
<dbReference type="EMBL" id="FOBS01000055">
    <property type="protein sequence ID" value="SEM82587.1"/>
    <property type="molecule type" value="Genomic_DNA"/>
</dbReference>
<dbReference type="Pfam" id="PF05876">
    <property type="entry name" value="GpA_ATPase"/>
    <property type="match status" value="1"/>
</dbReference>
<reference evidence="2 3" key="1">
    <citation type="submission" date="2016-10" db="EMBL/GenBank/DDBJ databases">
        <authorList>
            <person name="de Groot N.N."/>
        </authorList>
    </citation>
    <scope>NUCLEOTIDE SEQUENCE [LARGE SCALE GENOMIC DNA]</scope>
    <source>
        <strain evidence="2 3">DSM 8423</strain>
    </source>
</reference>
<dbReference type="GO" id="GO:0016887">
    <property type="term" value="F:ATP hydrolysis activity"/>
    <property type="evidence" value="ECO:0007669"/>
    <property type="project" value="InterPro"/>
</dbReference>
<accession>A0A1H8BL26</accession>
<dbReference type="STRING" id="43775.SAMN04489760_15511"/>
<evidence type="ECO:0000313" key="3">
    <source>
        <dbReference type="Proteomes" id="UP000198744"/>
    </source>
</evidence>
<dbReference type="RefSeq" id="WP_093884974.1">
    <property type="nucleotide sequence ID" value="NZ_FOBS01000055.1"/>
</dbReference>
<gene>
    <name evidence="2" type="ORF">SAMN04489760_15511</name>
</gene>
<evidence type="ECO:0000313" key="2">
    <source>
        <dbReference type="EMBL" id="SEM82587.1"/>
    </source>
</evidence>
<keyword evidence="3" id="KW-1185">Reference proteome</keyword>
<dbReference type="OrthoDB" id="5181253at2"/>